<dbReference type="SMART" id="SM00338">
    <property type="entry name" value="BRLZ"/>
    <property type="match status" value="1"/>
</dbReference>
<evidence type="ECO:0000313" key="7">
    <source>
        <dbReference type="Proteomes" id="UP001329825"/>
    </source>
</evidence>
<name>A0ABZ1D1T8_9TREE</name>
<feature type="compositionally biased region" description="Low complexity" evidence="4">
    <location>
        <begin position="763"/>
        <end position="807"/>
    </location>
</feature>
<comment type="subcellular location">
    <subcellularLocation>
        <location evidence="1">Nucleus</location>
    </subcellularLocation>
</comment>
<dbReference type="SUPFAM" id="SSF57959">
    <property type="entry name" value="Leucine zipper domain"/>
    <property type="match status" value="1"/>
</dbReference>
<evidence type="ECO:0000256" key="4">
    <source>
        <dbReference type="SAM" id="MobiDB-lite"/>
    </source>
</evidence>
<feature type="region of interest" description="Disordered" evidence="4">
    <location>
        <begin position="308"/>
        <end position="328"/>
    </location>
</feature>
<feature type="region of interest" description="Disordered" evidence="4">
    <location>
        <begin position="1"/>
        <end position="196"/>
    </location>
</feature>
<feature type="compositionally biased region" description="Low complexity" evidence="4">
    <location>
        <begin position="309"/>
        <end position="326"/>
    </location>
</feature>
<dbReference type="InterPro" id="IPR046347">
    <property type="entry name" value="bZIP_sf"/>
</dbReference>
<dbReference type="InterPro" id="IPR050936">
    <property type="entry name" value="AP-1-like"/>
</dbReference>
<evidence type="ECO:0000256" key="1">
    <source>
        <dbReference type="ARBA" id="ARBA00004123"/>
    </source>
</evidence>
<feature type="compositionally biased region" description="Basic and acidic residues" evidence="4">
    <location>
        <begin position="158"/>
        <end position="183"/>
    </location>
</feature>
<feature type="compositionally biased region" description="Polar residues" evidence="4">
    <location>
        <begin position="135"/>
        <end position="151"/>
    </location>
</feature>
<accession>A0ABZ1D1T8</accession>
<keyword evidence="7" id="KW-1185">Reference proteome</keyword>
<evidence type="ECO:0000259" key="5">
    <source>
        <dbReference type="PROSITE" id="PS00036"/>
    </source>
</evidence>
<organism evidence="6 7">
    <name type="scientific">Kwoniella shivajii</name>
    <dbReference type="NCBI Taxonomy" id="564305"/>
    <lineage>
        <taxon>Eukaryota</taxon>
        <taxon>Fungi</taxon>
        <taxon>Dikarya</taxon>
        <taxon>Basidiomycota</taxon>
        <taxon>Agaricomycotina</taxon>
        <taxon>Tremellomycetes</taxon>
        <taxon>Tremellales</taxon>
        <taxon>Cryptococcaceae</taxon>
        <taxon>Kwoniella</taxon>
    </lineage>
</organism>
<keyword evidence="3" id="KW-0175">Coiled coil</keyword>
<feature type="compositionally biased region" description="Low complexity" evidence="4">
    <location>
        <begin position="74"/>
        <end position="91"/>
    </location>
</feature>
<dbReference type="CDD" id="cd14688">
    <property type="entry name" value="bZIP_YAP"/>
    <property type="match status" value="1"/>
</dbReference>
<evidence type="ECO:0000313" key="6">
    <source>
        <dbReference type="EMBL" id="WRT67860.1"/>
    </source>
</evidence>
<protein>
    <recommendedName>
        <fullName evidence="5">BZIP domain-containing protein</fullName>
    </recommendedName>
</protein>
<reference evidence="6 7" key="1">
    <citation type="submission" date="2024-01" db="EMBL/GenBank/DDBJ databases">
        <title>Comparative genomics of Cryptococcus and Kwoniella reveals pathogenesis evolution and contrasting modes of karyotype evolution via chromosome fusion or intercentromeric recombination.</title>
        <authorList>
            <person name="Coelho M.A."/>
            <person name="David-Palma M."/>
            <person name="Shea T."/>
            <person name="Bowers K."/>
            <person name="McGinley-Smith S."/>
            <person name="Mohammad A.W."/>
            <person name="Gnirke A."/>
            <person name="Yurkov A.M."/>
            <person name="Nowrousian M."/>
            <person name="Sun S."/>
            <person name="Cuomo C.A."/>
            <person name="Heitman J."/>
        </authorList>
    </citation>
    <scope>NUCLEOTIDE SEQUENCE [LARGE SCALE GENOMIC DNA]</scope>
    <source>
        <strain evidence="6">CBS 11374</strain>
    </source>
</reference>
<feature type="coiled-coil region" evidence="3">
    <location>
        <begin position="220"/>
        <end position="282"/>
    </location>
</feature>
<feature type="region of interest" description="Disordered" evidence="4">
    <location>
        <begin position="762"/>
        <end position="853"/>
    </location>
</feature>
<dbReference type="EMBL" id="CP141886">
    <property type="protein sequence ID" value="WRT67860.1"/>
    <property type="molecule type" value="Genomic_DNA"/>
</dbReference>
<dbReference type="Proteomes" id="UP001329825">
    <property type="component" value="Chromosome 6"/>
</dbReference>
<keyword evidence="2" id="KW-0539">Nucleus</keyword>
<dbReference type="RefSeq" id="XP_062792600.1">
    <property type="nucleotide sequence ID" value="XM_062936549.1"/>
</dbReference>
<dbReference type="PANTHER" id="PTHR40621:SF7">
    <property type="entry name" value="BZIP DOMAIN-CONTAINING PROTEIN"/>
    <property type="match status" value="1"/>
</dbReference>
<dbReference type="Gene3D" id="1.20.5.170">
    <property type="match status" value="1"/>
</dbReference>
<dbReference type="Pfam" id="PF10297">
    <property type="entry name" value="Hap4_Hap_bind"/>
    <property type="match status" value="1"/>
</dbReference>
<feature type="compositionally biased region" description="Low complexity" evidence="4">
    <location>
        <begin position="107"/>
        <end position="134"/>
    </location>
</feature>
<gene>
    <name evidence="6" type="ORF">IL334_004834</name>
</gene>
<evidence type="ECO:0000256" key="3">
    <source>
        <dbReference type="SAM" id="Coils"/>
    </source>
</evidence>
<dbReference type="InterPro" id="IPR018287">
    <property type="entry name" value="Hap4_TF_heteromerisation"/>
</dbReference>
<dbReference type="GeneID" id="87956965"/>
<sequence>MSVAIPQSRPQSSLATRPNMLPKSSNTHSRIQVQPRPSSSSSSSNQRPVMSKPSGPQIASRPPPSNVQSHTHSNFRGSSDSTSSSSSKLVSKGNLAMTPPSIPSPRPTIISRNSSVASTPVAIPIPSSSTTSNSQMNAPSSISGKDTSSSAGKIFAKPSKEWVLPERAKPGRKVSIEEPDNKRQSQNRLSQRAHRARRTDYIQTLEERLRQYEANEIHSNVRLQEVARALKADNERLKNELDIMNKQSTDFNSERELWDLEKKNYKDLLNGLKNEIDLLKKQGSTRSIESTIVRMEVDQDTIDSLVPGLSPITSRSRRPTLTSTTSFSIPSRQRNSISYPVAPTDIQVPQKRDLVDCPICPNPDPDCPCQQGPSSASTSTSIMHTNQAIRRDITLVQPSTCGLCHSTDECLCRVVVDREEEEDVKPIISSSSPRISSPTKSFKALDDGCGLCAGGGFCACRAASDTPSNNSNSSGINKAVSASSTTPTVVRVTSSAAAMPLRLKSKSYTTGKQSIWTLNNVTTTTVNISPNAEAVCTGDPDNCDACKNDSFGREFCQHLFEDSHPDAVEGTEGSTKPKGCGNCSGPGGCMSIKSLISPTPQEVVSSSSVPLKSNKMNTPSYQHDQYDDEPQEHLGLAPIQMTCCGNPELCGGHHGASTSCTGEIVLNGLSSSFGDHEDEGNVSEQQSSLTSNLKSNLEMNRPMVHMHTEYHPDDYRNHEDDDDHTKLRPDQAWKQLKAHPNAKFASLALLADVVARRTNVLGSMNSPSPAPSSPLSSTHHNLNPNPTSPTTTISHKPMSTSSNTTTSGMGRKRGFDIETSAVREALKILDKATPVGSPAPEGGDERQGKRRRV</sequence>
<dbReference type="PROSITE" id="PS00036">
    <property type="entry name" value="BZIP_BASIC"/>
    <property type="match status" value="1"/>
</dbReference>
<proteinExistence type="predicted"/>
<feature type="region of interest" description="Disordered" evidence="4">
    <location>
        <begin position="671"/>
        <end position="691"/>
    </location>
</feature>
<dbReference type="PANTHER" id="PTHR40621">
    <property type="entry name" value="TRANSCRIPTION FACTOR KAPC-RELATED"/>
    <property type="match status" value="1"/>
</dbReference>
<feature type="compositionally biased region" description="Polar residues" evidence="4">
    <location>
        <begin position="8"/>
        <end position="37"/>
    </location>
</feature>
<evidence type="ECO:0000256" key="2">
    <source>
        <dbReference type="ARBA" id="ARBA00023242"/>
    </source>
</evidence>
<feature type="domain" description="BZIP" evidence="5">
    <location>
        <begin position="182"/>
        <end position="197"/>
    </location>
</feature>
<feature type="compositionally biased region" description="Polar residues" evidence="4">
    <location>
        <begin position="682"/>
        <end position="691"/>
    </location>
</feature>
<dbReference type="InterPro" id="IPR004827">
    <property type="entry name" value="bZIP"/>
</dbReference>